<accession>A0ABT0HC27</accession>
<sequence length="743" mass="85502">MKKQKNPYQIFNNYILRTPLLSYQFYKKLHQNDPITNADFKAVFEIPVVNEALYLASPELHNQLEKWYNDDLDDAFKTRRLQDSFLKYTSRLTARCTPFGLFAACSVGEFSHETDIEMNTIDHFSRVTRFDMTFLSALSKLLSNDPKIKQQLIFYPNNSLYKIGSQYRYVEYKTDGKHREYSLEGITHSEAIEAVLKYAVSGKSIIELSKSLVSKDITIEEASGFIDQLIELQILVSNLDTPVTGKGALEHTIEILKPMVGVNHVLKKLYHLNSSLNTIDTNTDYSVQLYRNLTQDIEDFNLSFDSKYLFQTDLFSNAKTNTLEFKLKKELKEAMGVLNKISRSYNNQNLSRFKSAFLKRYENNEVPLTLALDVESGLGYNTERGDSNTLIDDLFLPKQKPQFQNIEWSKFDDLLLQRINESISIGSKSIQLTDEDLKHLPEQWDDLPSTMSSIIELINDNSDTKIVINAISGSSAASLLARFSNGSPEIAACIDKIISVEERIETGSIIAEIVHLPQDRTGNILQRLPFRKYEIPYLGNSTLPQKQQISINDLMVSVQPDGIYLRSKTHNKYVIPRLTNAHNFSVDALPIYHFLCDLQSQNQRASIYFSWNPIFQKYAFLPRVEYKNIILSKARWLIKIEDISRLTNDIAGIKHQDVNQWQQNMNLPKYVELVEGDNTLLIDLENLRAVEMLLQTIKKKKTFVLQEFLFTGNGIVKQNEEPLCNEFVISFYNESTLKQTTNE</sequence>
<keyword evidence="3" id="KW-1185">Reference proteome</keyword>
<dbReference type="EMBL" id="JALPQF010000017">
    <property type="protein sequence ID" value="MCK8481924.1"/>
    <property type="molecule type" value="Genomic_DNA"/>
</dbReference>
<dbReference type="RefSeq" id="WP_248413705.1">
    <property type="nucleotide sequence ID" value="NZ_JALPQF010000017.1"/>
</dbReference>
<feature type="domain" description="Lantibiotic dehydratase N-terminal" evidence="1">
    <location>
        <begin position="47"/>
        <end position="693"/>
    </location>
</feature>
<evidence type="ECO:0000313" key="2">
    <source>
        <dbReference type="EMBL" id="MCK8481924.1"/>
    </source>
</evidence>
<reference evidence="2" key="1">
    <citation type="submission" date="2022-04" db="EMBL/GenBank/DDBJ databases">
        <authorList>
            <person name="Ren T."/>
        </authorList>
    </citation>
    <scope>NUCLEOTIDE SEQUENCE</scope>
    <source>
        <strain evidence="2">F63249</strain>
    </source>
</reference>
<gene>
    <name evidence="2" type="ORF">MUY34_14920</name>
</gene>
<name>A0ABT0HC27_9FLAO</name>
<evidence type="ECO:0000313" key="3">
    <source>
        <dbReference type="Proteomes" id="UP001203687"/>
    </source>
</evidence>
<organism evidence="2 3">
    <name type="scientific">Psychroserpens algicola</name>
    <dbReference type="NCBI Taxonomy" id="1719034"/>
    <lineage>
        <taxon>Bacteria</taxon>
        <taxon>Pseudomonadati</taxon>
        <taxon>Bacteroidota</taxon>
        <taxon>Flavobacteriia</taxon>
        <taxon>Flavobacteriales</taxon>
        <taxon>Flavobacteriaceae</taxon>
        <taxon>Psychroserpens</taxon>
    </lineage>
</organism>
<proteinExistence type="predicted"/>
<comment type="caution">
    <text evidence="2">The sequence shown here is derived from an EMBL/GenBank/DDBJ whole genome shotgun (WGS) entry which is preliminary data.</text>
</comment>
<dbReference type="Pfam" id="PF04738">
    <property type="entry name" value="Lant_dehydr_N"/>
    <property type="match status" value="1"/>
</dbReference>
<evidence type="ECO:0000259" key="1">
    <source>
        <dbReference type="Pfam" id="PF04738"/>
    </source>
</evidence>
<protein>
    <submittedName>
        <fullName evidence="2">Lantibiotic dehydratase family protein</fullName>
    </submittedName>
</protein>
<dbReference type="InterPro" id="IPR006827">
    <property type="entry name" value="Lant_deHydtase_N"/>
</dbReference>
<dbReference type="Proteomes" id="UP001203687">
    <property type="component" value="Unassembled WGS sequence"/>
</dbReference>